<name>A0A5S3WMC6_9GAMM</name>
<organism evidence="3 4">
    <name type="scientific">Pseudoalteromonas rubra</name>
    <dbReference type="NCBI Taxonomy" id="43658"/>
    <lineage>
        <taxon>Bacteria</taxon>
        <taxon>Pseudomonadati</taxon>
        <taxon>Pseudomonadota</taxon>
        <taxon>Gammaproteobacteria</taxon>
        <taxon>Alteromonadales</taxon>
        <taxon>Pseudoalteromonadaceae</taxon>
        <taxon>Pseudoalteromonas</taxon>
    </lineage>
</organism>
<evidence type="ECO:0000313" key="3">
    <source>
        <dbReference type="EMBL" id="TMP29003.1"/>
    </source>
</evidence>
<evidence type="ECO:0000256" key="2">
    <source>
        <dbReference type="ARBA" id="ARBA00022638"/>
    </source>
</evidence>
<dbReference type="GO" id="GO:0031640">
    <property type="term" value="P:killing of cells of another organism"/>
    <property type="evidence" value="ECO:0007669"/>
    <property type="project" value="UniProtKB-KW"/>
</dbReference>
<dbReference type="GO" id="GO:0003796">
    <property type="term" value="F:lysozyme activity"/>
    <property type="evidence" value="ECO:0007669"/>
    <property type="project" value="InterPro"/>
</dbReference>
<accession>A0A5S3WMC6</accession>
<gene>
    <name evidence="3" type="ORF">CWB98_23640</name>
</gene>
<dbReference type="Gene3D" id="1.10.530.40">
    <property type="match status" value="1"/>
</dbReference>
<dbReference type="Proteomes" id="UP000306719">
    <property type="component" value="Unassembled WGS sequence"/>
</dbReference>
<comment type="caution">
    <text evidence="3">The sequence shown here is derived from an EMBL/GenBank/DDBJ whole genome shotgun (WGS) entry which is preliminary data.</text>
</comment>
<dbReference type="InterPro" id="IPR023346">
    <property type="entry name" value="Lysozyme-like_dom_sf"/>
</dbReference>
<proteinExistence type="predicted"/>
<protein>
    <submittedName>
        <fullName evidence="3">Uncharacterized protein</fullName>
    </submittedName>
</protein>
<keyword evidence="1" id="KW-0929">Antimicrobial</keyword>
<dbReference type="RefSeq" id="WP_138546970.1">
    <property type="nucleotide sequence ID" value="NZ_PNCJ01000113.1"/>
</dbReference>
<dbReference type="OrthoDB" id="1676884at2"/>
<reference evidence="4" key="2">
    <citation type="submission" date="2019-06" db="EMBL/GenBank/DDBJ databases">
        <title>Co-occurence of chitin degradation, pigmentation and bioactivity in marine Pseudoalteromonas.</title>
        <authorList>
            <person name="Sonnenschein E.C."/>
            <person name="Bech P.K."/>
        </authorList>
    </citation>
    <scope>NUCLEOTIDE SEQUENCE [LARGE SCALE GENOMIC DNA]</scope>
    <source>
        <strain evidence="4">S2599</strain>
    </source>
</reference>
<dbReference type="EMBL" id="PNCJ01000113">
    <property type="protein sequence ID" value="TMP29003.1"/>
    <property type="molecule type" value="Genomic_DNA"/>
</dbReference>
<reference evidence="3 4" key="1">
    <citation type="submission" date="2018-01" db="EMBL/GenBank/DDBJ databases">
        <authorList>
            <person name="Paulsen S."/>
            <person name="Gram L.K."/>
        </authorList>
    </citation>
    <scope>NUCLEOTIDE SEQUENCE [LARGE SCALE GENOMIC DNA]</scope>
    <source>
        <strain evidence="3 4">S2599</strain>
    </source>
</reference>
<evidence type="ECO:0000256" key="1">
    <source>
        <dbReference type="ARBA" id="ARBA00022529"/>
    </source>
</evidence>
<dbReference type="SUPFAM" id="SSF53955">
    <property type="entry name" value="Lysozyme-like"/>
    <property type="match status" value="1"/>
</dbReference>
<sequence>MSLFTEIKNHESAVTTIYIDSKGIPTIGVGFNLREEKVLEAVFKVSIDAKVGIRRIIKILLSIIIYHLYKGDN</sequence>
<dbReference type="AlphaFoldDB" id="A0A5S3WMC6"/>
<dbReference type="InterPro" id="IPR023347">
    <property type="entry name" value="Lysozyme_dom_sf"/>
</dbReference>
<keyword evidence="2" id="KW-0081">Bacteriolytic enzyme</keyword>
<dbReference type="GO" id="GO:0042742">
    <property type="term" value="P:defense response to bacterium"/>
    <property type="evidence" value="ECO:0007669"/>
    <property type="project" value="UniProtKB-KW"/>
</dbReference>
<evidence type="ECO:0000313" key="4">
    <source>
        <dbReference type="Proteomes" id="UP000306719"/>
    </source>
</evidence>